<evidence type="ECO:0000313" key="1">
    <source>
        <dbReference type="EMBL" id="CAK65718.1"/>
    </source>
</evidence>
<evidence type="ECO:0008006" key="3">
    <source>
        <dbReference type="Google" id="ProtNLM"/>
    </source>
</evidence>
<accession>A0C4K1</accession>
<evidence type="ECO:0000313" key="2">
    <source>
        <dbReference type="Proteomes" id="UP000000600"/>
    </source>
</evidence>
<organism evidence="1 2">
    <name type="scientific">Paramecium tetraurelia</name>
    <dbReference type="NCBI Taxonomy" id="5888"/>
    <lineage>
        <taxon>Eukaryota</taxon>
        <taxon>Sar</taxon>
        <taxon>Alveolata</taxon>
        <taxon>Ciliophora</taxon>
        <taxon>Intramacronucleata</taxon>
        <taxon>Oligohymenophorea</taxon>
        <taxon>Peniculida</taxon>
        <taxon>Parameciidae</taxon>
        <taxon>Paramecium</taxon>
    </lineage>
</organism>
<sequence>MSNLQRNQIKKILILLQNYSRELSRFRKFLKLFKLLNLIQIHYINQAQIQNGLFISFNTFIPSGKNWNQNYNIVSTQCQLDDFMVEIQSALTRNFPFFLKNYANNFNQSQQQYNSIMSQVIQPQPNNYVQFQQSQFHLQQQQPSNNPYSDINQKQESLKQSEYKLKYNQTQKKQQEEQGMANKLIQIISSVFEFGRNYQFHKKQKRRKQKLKQNLKLILDCQFILKYQLKQLNSKNNQLILQMILIVIIYQQLLCLHQTRVIQEVQLKDQEINASIHQLDQQLMQIEQKIETCVTTISSIGIEQY</sequence>
<keyword evidence="2" id="KW-1185">Reference proteome</keyword>
<dbReference type="AlphaFoldDB" id="A0C4K1"/>
<proteinExistence type="predicted"/>
<reference evidence="1 2" key="1">
    <citation type="journal article" date="2006" name="Nature">
        <title>Global trends of whole-genome duplications revealed by the ciliate Paramecium tetraurelia.</title>
        <authorList>
            <consortium name="Genoscope"/>
            <person name="Aury J.-M."/>
            <person name="Jaillon O."/>
            <person name="Duret L."/>
            <person name="Noel B."/>
            <person name="Jubin C."/>
            <person name="Porcel B.M."/>
            <person name="Segurens B."/>
            <person name="Daubin V."/>
            <person name="Anthouard V."/>
            <person name="Aiach N."/>
            <person name="Arnaiz O."/>
            <person name="Billaut A."/>
            <person name="Beisson J."/>
            <person name="Blanc I."/>
            <person name="Bouhouche K."/>
            <person name="Camara F."/>
            <person name="Duharcourt S."/>
            <person name="Guigo R."/>
            <person name="Gogendeau D."/>
            <person name="Katinka M."/>
            <person name="Keller A.-M."/>
            <person name="Kissmehl R."/>
            <person name="Klotz C."/>
            <person name="Koll F."/>
            <person name="Le Moue A."/>
            <person name="Lepere C."/>
            <person name="Malinsky S."/>
            <person name="Nowacki M."/>
            <person name="Nowak J.K."/>
            <person name="Plattner H."/>
            <person name="Poulain J."/>
            <person name="Ruiz F."/>
            <person name="Serrano V."/>
            <person name="Zagulski M."/>
            <person name="Dessen P."/>
            <person name="Betermier M."/>
            <person name="Weissenbach J."/>
            <person name="Scarpelli C."/>
            <person name="Schachter V."/>
            <person name="Sperling L."/>
            <person name="Meyer E."/>
            <person name="Cohen J."/>
            <person name="Wincker P."/>
        </authorList>
    </citation>
    <scope>NUCLEOTIDE SEQUENCE [LARGE SCALE GENOMIC DNA]</scope>
    <source>
        <strain evidence="1 2">Stock d4-2</strain>
    </source>
</reference>
<gene>
    <name evidence="1" type="ORF">GSPATT00006216001</name>
</gene>
<dbReference type="GeneID" id="5018910"/>
<name>A0C4K1_PARTE</name>
<dbReference type="EMBL" id="CT868041">
    <property type="protein sequence ID" value="CAK65718.1"/>
    <property type="molecule type" value="Genomic_DNA"/>
</dbReference>
<dbReference type="InParanoid" id="A0C4K1"/>
<dbReference type="Proteomes" id="UP000000600">
    <property type="component" value="Unassembled WGS sequence"/>
</dbReference>
<dbReference type="RefSeq" id="XP_001433115.1">
    <property type="nucleotide sequence ID" value="XM_001433078.2"/>
</dbReference>
<dbReference type="KEGG" id="ptm:GSPATT00006216001"/>
<dbReference type="HOGENOM" id="CLU_913537_0_0_1"/>
<protein>
    <recommendedName>
        <fullName evidence="3">Transmembrane protein</fullName>
    </recommendedName>
</protein>